<dbReference type="SUPFAM" id="SSF54427">
    <property type="entry name" value="NTF2-like"/>
    <property type="match status" value="1"/>
</dbReference>
<keyword evidence="1" id="KW-0378">Hydrolase</keyword>
<dbReference type="Proteomes" id="UP000664534">
    <property type="component" value="Unassembled WGS sequence"/>
</dbReference>
<evidence type="ECO:0000313" key="5">
    <source>
        <dbReference type="EMBL" id="CAF9941818.1"/>
    </source>
</evidence>
<evidence type="ECO:0000259" key="3">
    <source>
        <dbReference type="Pfam" id="PF03959"/>
    </source>
</evidence>
<keyword evidence="6" id="KW-1185">Reference proteome</keyword>
<dbReference type="InterPro" id="IPR029058">
    <property type="entry name" value="AB_hydrolase_fold"/>
</dbReference>
<dbReference type="Gene3D" id="3.40.50.1820">
    <property type="entry name" value="alpha/beta hydrolase"/>
    <property type="match status" value="1"/>
</dbReference>
<dbReference type="PANTHER" id="PTHR48070:SF4">
    <property type="entry name" value="ESTERASE ALNB"/>
    <property type="match status" value="1"/>
</dbReference>
<dbReference type="GO" id="GO:0016787">
    <property type="term" value="F:hydrolase activity"/>
    <property type="evidence" value="ECO:0007669"/>
    <property type="project" value="UniProtKB-KW"/>
</dbReference>
<dbReference type="AlphaFoldDB" id="A0A8H3J6T7"/>
<dbReference type="PANTHER" id="PTHR48070">
    <property type="entry name" value="ESTERASE OVCA2"/>
    <property type="match status" value="1"/>
</dbReference>
<dbReference type="OrthoDB" id="2094269at2759"/>
<dbReference type="GO" id="GO:0005634">
    <property type="term" value="C:nucleus"/>
    <property type="evidence" value="ECO:0007669"/>
    <property type="project" value="TreeGrafter"/>
</dbReference>
<dbReference type="InterPro" id="IPR050593">
    <property type="entry name" value="LovG"/>
</dbReference>
<feature type="chain" id="PRO_5034591924" description="Serine hydrolase FSH domain-containing protein" evidence="2">
    <location>
        <begin position="22"/>
        <end position="350"/>
    </location>
</feature>
<dbReference type="SUPFAM" id="SSF53474">
    <property type="entry name" value="alpha/beta-Hydrolases"/>
    <property type="match status" value="1"/>
</dbReference>
<feature type="signal peptide" evidence="2">
    <location>
        <begin position="1"/>
        <end position="21"/>
    </location>
</feature>
<evidence type="ECO:0000256" key="2">
    <source>
        <dbReference type="SAM" id="SignalP"/>
    </source>
</evidence>
<dbReference type="EMBL" id="CAJPDT010000158">
    <property type="protein sequence ID" value="CAF9941818.1"/>
    <property type="molecule type" value="Genomic_DNA"/>
</dbReference>
<accession>A0A8H3J6T7</accession>
<evidence type="ECO:0000259" key="4">
    <source>
        <dbReference type="Pfam" id="PF13577"/>
    </source>
</evidence>
<proteinExistence type="predicted"/>
<evidence type="ECO:0000256" key="1">
    <source>
        <dbReference type="ARBA" id="ARBA00022801"/>
    </source>
</evidence>
<keyword evidence="2" id="KW-0732">Signal</keyword>
<feature type="domain" description="SnoaL-like" evidence="4">
    <location>
        <begin position="32"/>
        <end position="136"/>
    </location>
</feature>
<dbReference type="Gene3D" id="3.10.450.50">
    <property type="match status" value="1"/>
</dbReference>
<sequence>MHNPLAVCSFLLLLPLSPSNAQQPLNRSLDLAIVEIQNTLNTFSIAVDTHNFTLLSDVFTPDATANFDDSHGELAGLVSISAVLQTGLEGLRSWHALSTQVVAFSGPREARTTSYLQGTFFGQGNLTGQIFTTYGRVGVEDYAEDAGSHGNLTRDLGKDHSASFIYVGGEISCDPGPGIEHIYEGPYYSYYNWPQRLETDDQESVQSAYDLLDDIISTEGPFDGILGFSHGATLAFAFLVQHARKHPYEPPPVRCAVFVCAMPPFRLGGNDEWIYDQAFLEPGALAIPSVHVVGKSDFVLEHSLKLYAVCDAARARLVVHGKGHEIPGDKENVALMALAVRELAHRAMFG</sequence>
<organism evidence="5 6">
    <name type="scientific">Imshaugia aleurites</name>
    <dbReference type="NCBI Taxonomy" id="172621"/>
    <lineage>
        <taxon>Eukaryota</taxon>
        <taxon>Fungi</taxon>
        <taxon>Dikarya</taxon>
        <taxon>Ascomycota</taxon>
        <taxon>Pezizomycotina</taxon>
        <taxon>Lecanoromycetes</taxon>
        <taxon>OSLEUM clade</taxon>
        <taxon>Lecanoromycetidae</taxon>
        <taxon>Lecanorales</taxon>
        <taxon>Lecanorineae</taxon>
        <taxon>Parmeliaceae</taxon>
        <taxon>Imshaugia</taxon>
    </lineage>
</organism>
<comment type="caution">
    <text evidence="5">The sequence shown here is derived from an EMBL/GenBank/DDBJ whole genome shotgun (WGS) entry which is preliminary data.</text>
</comment>
<protein>
    <recommendedName>
        <fullName evidence="7">Serine hydrolase FSH domain-containing protein</fullName>
    </recommendedName>
</protein>
<dbReference type="GO" id="GO:0019748">
    <property type="term" value="P:secondary metabolic process"/>
    <property type="evidence" value="ECO:0007669"/>
    <property type="project" value="TreeGrafter"/>
</dbReference>
<gene>
    <name evidence="5" type="ORF">IMSHALPRED_002915</name>
</gene>
<dbReference type="InterPro" id="IPR005645">
    <property type="entry name" value="FSH-like_dom"/>
</dbReference>
<evidence type="ECO:0008006" key="7">
    <source>
        <dbReference type="Google" id="ProtNLM"/>
    </source>
</evidence>
<dbReference type="InterPro" id="IPR032710">
    <property type="entry name" value="NTF2-like_dom_sf"/>
</dbReference>
<reference evidence="5" key="1">
    <citation type="submission" date="2021-03" db="EMBL/GenBank/DDBJ databases">
        <authorList>
            <person name="Tagirdzhanova G."/>
        </authorList>
    </citation>
    <scope>NUCLEOTIDE SEQUENCE</scope>
</reference>
<dbReference type="GO" id="GO:0005737">
    <property type="term" value="C:cytoplasm"/>
    <property type="evidence" value="ECO:0007669"/>
    <property type="project" value="TreeGrafter"/>
</dbReference>
<feature type="domain" description="Serine hydrolase" evidence="3">
    <location>
        <begin position="158"/>
        <end position="333"/>
    </location>
</feature>
<dbReference type="Pfam" id="PF13577">
    <property type="entry name" value="SnoaL_4"/>
    <property type="match status" value="1"/>
</dbReference>
<dbReference type="InterPro" id="IPR037401">
    <property type="entry name" value="SnoaL-like"/>
</dbReference>
<evidence type="ECO:0000313" key="6">
    <source>
        <dbReference type="Proteomes" id="UP000664534"/>
    </source>
</evidence>
<dbReference type="Pfam" id="PF03959">
    <property type="entry name" value="FSH1"/>
    <property type="match status" value="1"/>
</dbReference>
<name>A0A8H3J6T7_9LECA</name>